<dbReference type="EMBL" id="FN317973">
    <property type="protein sequence ID" value="CAX73702.1"/>
    <property type="molecule type" value="mRNA"/>
</dbReference>
<reference evidence="1" key="1">
    <citation type="journal article" date="2009" name="Nature">
        <title>The Schistosoma japonicum genome reveals features of host-parasite interplay.</title>
        <authorList>
            <person name="Liu F."/>
            <person name="Zhou Y."/>
            <person name="Wang Z.Q."/>
            <person name="Lu G."/>
            <person name="Zheng H."/>
            <person name="Brindley P.J."/>
            <person name="McManus D.P."/>
            <person name="Blair D."/>
            <person name="Zhang Q.H."/>
            <person name="Zhong Y."/>
            <person name="Wang S."/>
            <person name="Han Z.G."/>
            <person name="Chen Z."/>
        </authorList>
    </citation>
    <scope>NUCLEOTIDE SEQUENCE</scope>
    <source>
        <strain evidence="1">Anhui</strain>
    </source>
</reference>
<name>C1LG74_SCHJA</name>
<accession>C1LG74</accession>
<dbReference type="PANTHER" id="PTHR31508">
    <property type="entry name" value="PROTEIN PITCHFORK"/>
    <property type="match status" value="1"/>
</dbReference>
<dbReference type="GO" id="GO:0031344">
    <property type="term" value="P:regulation of cell projection organization"/>
    <property type="evidence" value="ECO:0007669"/>
    <property type="project" value="TreeGrafter"/>
</dbReference>
<dbReference type="AlphaFoldDB" id="C1LG74"/>
<dbReference type="GO" id="GO:0008092">
    <property type="term" value="F:cytoskeletal protein binding"/>
    <property type="evidence" value="ECO:0007669"/>
    <property type="project" value="TreeGrafter"/>
</dbReference>
<sequence>MVFKVAEVMNDFKDSNAFEKIKAILSKKRSRFAFGSCQKRLLYQEAIPRHRLGITLTSINQSGVVGPSTYNIQSAIDDNFNKKGISLRGYTLGARTAHRMNFRSFNADFPDPGAYQDFVNRPSNHVKLNRKTFNQSALRTNKPIISPSTVGVGTYDVTKEPGRHVRWQMDTMLKPVNLPTIEQKSTIPINTDKLSTASESRQYQRKLAYLRLYF</sequence>
<protein>
    <submittedName>
        <fullName evidence="1">Hypotheticial protein</fullName>
    </submittedName>
</protein>
<proteinExistence type="evidence at transcript level"/>
<dbReference type="InterPro" id="IPR033602">
    <property type="entry name" value="CIMAP3"/>
</dbReference>
<reference evidence="1" key="2">
    <citation type="submission" date="2009-03" db="EMBL/GenBank/DDBJ databases">
        <authorList>
            <person name="Gang L."/>
        </authorList>
    </citation>
    <scope>NUCLEOTIDE SEQUENCE</scope>
    <source>
        <strain evidence="1">Anhui</strain>
    </source>
</reference>
<dbReference type="InterPro" id="IPR010736">
    <property type="entry name" value="SHIPPO-rpt"/>
</dbReference>
<dbReference type="PANTHER" id="PTHR31508:SF2">
    <property type="entry name" value="PROTEIN PITCHFORK"/>
    <property type="match status" value="1"/>
</dbReference>
<evidence type="ECO:0000313" key="1">
    <source>
        <dbReference type="EMBL" id="CAX73702.1"/>
    </source>
</evidence>
<organism evidence="1">
    <name type="scientific">Schistosoma japonicum</name>
    <name type="common">Blood fluke</name>
    <dbReference type="NCBI Taxonomy" id="6182"/>
    <lineage>
        <taxon>Eukaryota</taxon>
        <taxon>Metazoa</taxon>
        <taxon>Spiralia</taxon>
        <taxon>Lophotrochozoa</taxon>
        <taxon>Platyhelminthes</taxon>
        <taxon>Trematoda</taxon>
        <taxon>Digenea</taxon>
        <taxon>Strigeidida</taxon>
        <taxon>Schistosomatoidea</taxon>
        <taxon>Schistosomatidae</taxon>
        <taxon>Schistosoma</taxon>
    </lineage>
</organism>
<dbReference type="Pfam" id="PF07004">
    <property type="entry name" value="SHIPPO-rpt"/>
    <property type="match status" value="1"/>
</dbReference>